<sequence length="47" mass="5493">MIAQFFLPHEEERLPIPKGKIIDSDIHTDSVFIRLYQQYSTNSNENG</sequence>
<proteinExistence type="predicted"/>
<evidence type="ECO:0000313" key="2">
    <source>
        <dbReference type="Proteomes" id="UP000070531"/>
    </source>
</evidence>
<comment type="caution">
    <text evidence="1">The sequence shown here is derived from an EMBL/GenBank/DDBJ whole genome shotgun (WGS) entry which is preliminary data.</text>
</comment>
<dbReference type="EMBL" id="LSDL01000087">
    <property type="protein sequence ID" value="KXB76638.1"/>
    <property type="molecule type" value="Genomic_DNA"/>
</dbReference>
<evidence type="ECO:0000313" key="1">
    <source>
        <dbReference type="EMBL" id="KXB76638.1"/>
    </source>
</evidence>
<protein>
    <submittedName>
        <fullName evidence="1">Uncharacterized protein</fullName>
    </submittedName>
</protein>
<dbReference type="STRING" id="419005.HMPREF1860_01567"/>
<dbReference type="Proteomes" id="UP000070531">
    <property type="component" value="Unassembled WGS sequence"/>
</dbReference>
<dbReference type="PATRIC" id="fig|419005.5.peg.1566"/>
<reference evidence="1 2" key="1">
    <citation type="submission" date="2016-01" db="EMBL/GenBank/DDBJ databases">
        <authorList>
            <person name="Oliw E.H."/>
        </authorList>
    </citation>
    <scope>NUCLEOTIDE SEQUENCE [LARGE SCALE GENOMIC DNA]</scope>
    <source>
        <strain evidence="1 2">DNF00307</strain>
    </source>
</reference>
<organism evidence="1">
    <name type="scientific">Prevotella amnii</name>
    <dbReference type="NCBI Taxonomy" id="419005"/>
    <lineage>
        <taxon>Bacteria</taxon>
        <taxon>Pseudomonadati</taxon>
        <taxon>Bacteroidota</taxon>
        <taxon>Bacteroidia</taxon>
        <taxon>Bacteroidales</taxon>
        <taxon>Prevotellaceae</taxon>
        <taxon>Prevotella</taxon>
    </lineage>
</organism>
<accession>A0A134B9K7</accession>
<gene>
    <name evidence="1" type="ORF">HMPREF1860_01567</name>
</gene>
<name>A0A134B9K7_9BACT</name>
<dbReference type="AlphaFoldDB" id="A0A134B9K7"/>